<dbReference type="EMBL" id="CAJVQB010021038">
    <property type="protein sequence ID" value="CAG8796042.1"/>
    <property type="molecule type" value="Genomic_DNA"/>
</dbReference>
<name>A0ABN7VS06_GIGMA</name>
<dbReference type="Proteomes" id="UP000789901">
    <property type="component" value="Unassembled WGS sequence"/>
</dbReference>
<accession>A0ABN7VS06</accession>
<feature type="region of interest" description="Disordered" evidence="1">
    <location>
        <begin position="1"/>
        <end position="48"/>
    </location>
</feature>
<evidence type="ECO:0000313" key="2">
    <source>
        <dbReference type="EMBL" id="CAG8796042.1"/>
    </source>
</evidence>
<comment type="caution">
    <text evidence="2">The sequence shown here is derived from an EMBL/GenBank/DDBJ whole genome shotgun (WGS) entry which is preliminary data.</text>
</comment>
<organism evidence="2 3">
    <name type="scientific">Gigaspora margarita</name>
    <dbReference type="NCBI Taxonomy" id="4874"/>
    <lineage>
        <taxon>Eukaryota</taxon>
        <taxon>Fungi</taxon>
        <taxon>Fungi incertae sedis</taxon>
        <taxon>Mucoromycota</taxon>
        <taxon>Glomeromycotina</taxon>
        <taxon>Glomeromycetes</taxon>
        <taxon>Diversisporales</taxon>
        <taxon>Gigasporaceae</taxon>
        <taxon>Gigaspora</taxon>
    </lineage>
</organism>
<protein>
    <submittedName>
        <fullName evidence="2">33017_t:CDS:1</fullName>
    </submittedName>
</protein>
<keyword evidence="3" id="KW-1185">Reference proteome</keyword>
<proteinExistence type="predicted"/>
<gene>
    <name evidence="2" type="ORF">GMARGA_LOCUS22113</name>
</gene>
<evidence type="ECO:0000256" key="1">
    <source>
        <dbReference type="SAM" id="MobiDB-lite"/>
    </source>
</evidence>
<reference evidence="2 3" key="1">
    <citation type="submission" date="2021-06" db="EMBL/GenBank/DDBJ databases">
        <authorList>
            <person name="Kallberg Y."/>
            <person name="Tangrot J."/>
            <person name="Rosling A."/>
        </authorList>
    </citation>
    <scope>NUCLEOTIDE SEQUENCE [LARGE SCALE GENOMIC DNA]</scope>
    <source>
        <strain evidence="2 3">120-4 pot B 10/14</strain>
    </source>
</reference>
<sequence>MTSMHKIKNSMMKDRSHCTGTTSEPRLHKISEMDKIPQTTRKIPRGQKPRWHEVIKTKIIEWADKKRIEDMTVRNKIALRRLEAKKEDWIINKQEIIGKEIAEDKNCIKRCKGYRQKNTKGEKCTIKINKETENYRLVADCKKRLRTEIENIKALIEVKKSRKCTKKSNIEKQIYIPKRKILSAIMNEMDKRRDQKAEFWVKISRRQLDKKEDLGDIK</sequence>
<feature type="non-terminal residue" evidence="2">
    <location>
        <position position="218"/>
    </location>
</feature>
<feature type="compositionally biased region" description="Basic and acidic residues" evidence="1">
    <location>
        <begin position="25"/>
        <end position="35"/>
    </location>
</feature>
<evidence type="ECO:0000313" key="3">
    <source>
        <dbReference type="Proteomes" id="UP000789901"/>
    </source>
</evidence>